<keyword evidence="3" id="KW-1185">Reference proteome</keyword>
<dbReference type="Proteomes" id="UP001066276">
    <property type="component" value="Chromosome 5"/>
</dbReference>
<feature type="compositionally biased region" description="Basic and acidic residues" evidence="1">
    <location>
        <begin position="50"/>
        <end position="65"/>
    </location>
</feature>
<protein>
    <submittedName>
        <fullName evidence="2">Uncharacterized protein</fullName>
    </submittedName>
</protein>
<name>A0AAV7S176_PLEWA</name>
<gene>
    <name evidence="2" type="ORF">NDU88_010402</name>
</gene>
<organism evidence="2 3">
    <name type="scientific">Pleurodeles waltl</name>
    <name type="common">Iberian ribbed newt</name>
    <dbReference type="NCBI Taxonomy" id="8319"/>
    <lineage>
        <taxon>Eukaryota</taxon>
        <taxon>Metazoa</taxon>
        <taxon>Chordata</taxon>
        <taxon>Craniata</taxon>
        <taxon>Vertebrata</taxon>
        <taxon>Euteleostomi</taxon>
        <taxon>Amphibia</taxon>
        <taxon>Batrachia</taxon>
        <taxon>Caudata</taxon>
        <taxon>Salamandroidea</taxon>
        <taxon>Salamandridae</taxon>
        <taxon>Pleurodelinae</taxon>
        <taxon>Pleurodeles</taxon>
    </lineage>
</organism>
<dbReference type="InterPro" id="IPR031667">
    <property type="entry name" value="RDD1"/>
</dbReference>
<dbReference type="AlphaFoldDB" id="A0AAV7S176"/>
<reference evidence="2" key="1">
    <citation type="journal article" date="2022" name="bioRxiv">
        <title>Sequencing and chromosome-scale assembly of the giantPleurodeles waltlgenome.</title>
        <authorList>
            <person name="Brown T."/>
            <person name="Elewa A."/>
            <person name="Iarovenko S."/>
            <person name="Subramanian E."/>
            <person name="Araus A.J."/>
            <person name="Petzold A."/>
            <person name="Susuki M."/>
            <person name="Suzuki K.-i.T."/>
            <person name="Hayashi T."/>
            <person name="Toyoda A."/>
            <person name="Oliveira C."/>
            <person name="Osipova E."/>
            <person name="Leigh N.D."/>
            <person name="Simon A."/>
            <person name="Yun M.H."/>
        </authorList>
    </citation>
    <scope>NUCLEOTIDE SEQUENCE</scope>
    <source>
        <strain evidence="2">20211129_DDA</strain>
        <tissue evidence="2">Liver</tissue>
    </source>
</reference>
<feature type="compositionally biased region" description="Basic and acidic residues" evidence="1">
    <location>
        <begin position="83"/>
        <end position="99"/>
    </location>
</feature>
<dbReference type="PANTHER" id="PTHR14680">
    <property type="entry name" value="SI:DKEY-126G1.9-RELATED"/>
    <property type="match status" value="1"/>
</dbReference>
<comment type="caution">
    <text evidence="2">The sequence shown here is derived from an EMBL/GenBank/DDBJ whole genome shotgun (WGS) entry which is preliminary data.</text>
</comment>
<sequence>MRQKGKRKAKYPRLRPGEDQLSFLPEEHTPGSDRAPQVEVGGAAKTPARSPDRTAGAKKEPGDGRKGKKKRCSKKVHLAPLPDKYEPLGGERESKGEQKSRRKQKAKKYARNVGKALQAGCRFLLIGFQGIANAYTVPWGVPTVVVSSTR</sequence>
<feature type="compositionally biased region" description="Basic residues" evidence="1">
    <location>
        <begin position="1"/>
        <end position="13"/>
    </location>
</feature>
<feature type="region of interest" description="Disordered" evidence="1">
    <location>
        <begin position="1"/>
        <end position="108"/>
    </location>
</feature>
<evidence type="ECO:0000256" key="1">
    <source>
        <dbReference type="SAM" id="MobiDB-lite"/>
    </source>
</evidence>
<dbReference type="PANTHER" id="PTHR14680:SF1">
    <property type="entry name" value="REQUIRED FOR DRUG-INDUCED DEATH PROTEIN 1"/>
    <property type="match status" value="1"/>
</dbReference>
<feature type="compositionally biased region" description="Basic residues" evidence="1">
    <location>
        <begin position="66"/>
        <end position="77"/>
    </location>
</feature>
<dbReference type="EMBL" id="JANPWB010000009">
    <property type="protein sequence ID" value="KAJ1157702.1"/>
    <property type="molecule type" value="Genomic_DNA"/>
</dbReference>
<accession>A0AAV7S176</accession>
<proteinExistence type="predicted"/>
<dbReference type="Pfam" id="PF15828">
    <property type="entry name" value="RDD1"/>
    <property type="match status" value="1"/>
</dbReference>
<evidence type="ECO:0000313" key="3">
    <source>
        <dbReference type="Proteomes" id="UP001066276"/>
    </source>
</evidence>
<evidence type="ECO:0000313" key="2">
    <source>
        <dbReference type="EMBL" id="KAJ1157702.1"/>
    </source>
</evidence>